<proteinExistence type="predicted"/>
<reference evidence="2 3" key="1">
    <citation type="submission" date="2016-11" db="EMBL/GenBank/DDBJ databases">
        <authorList>
            <person name="Jaros S."/>
            <person name="Januszkiewicz K."/>
            <person name="Wedrychowicz H."/>
        </authorList>
    </citation>
    <scope>NUCLEOTIDE SEQUENCE [LARGE SCALE GENOMIC DNA]</scope>
    <source>
        <strain evidence="2 3">DSM 5091</strain>
    </source>
</reference>
<name>A0A1M6H814_MALRU</name>
<organism evidence="2 3">
    <name type="scientific">Malonomonas rubra DSM 5091</name>
    <dbReference type="NCBI Taxonomy" id="1122189"/>
    <lineage>
        <taxon>Bacteria</taxon>
        <taxon>Pseudomonadati</taxon>
        <taxon>Thermodesulfobacteriota</taxon>
        <taxon>Desulfuromonadia</taxon>
        <taxon>Desulfuromonadales</taxon>
        <taxon>Geopsychrobacteraceae</taxon>
        <taxon>Malonomonas</taxon>
    </lineage>
</organism>
<dbReference type="Gene3D" id="3.40.1350.10">
    <property type="match status" value="1"/>
</dbReference>
<protein>
    <submittedName>
        <fullName evidence="2">TnsA endonuclease N terminal</fullName>
    </submittedName>
</protein>
<dbReference type="RefSeq" id="WP_072907880.1">
    <property type="nucleotide sequence ID" value="NZ_FQZT01000005.1"/>
</dbReference>
<keyword evidence="2" id="KW-0378">Hydrolase</keyword>
<keyword evidence="3" id="KW-1185">Reference proteome</keyword>
<dbReference type="InterPro" id="IPR011856">
    <property type="entry name" value="tRNA_endonuc-like_dom_sf"/>
</dbReference>
<dbReference type="InterPro" id="IPR014833">
    <property type="entry name" value="TnsA_N"/>
</dbReference>
<accession>A0A1M6H814</accession>
<dbReference type="GO" id="GO:0004519">
    <property type="term" value="F:endonuclease activity"/>
    <property type="evidence" value="ECO:0007669"/>
    <property type="project" value="UniProtKB-KW"/>
</dbReference>
<dbReference type="Proteomes" id="UP000184171">
    <property type="component" value="Unassembled WGS sequence"/>
</dbReference>
<sequence>MPVRKIPKSFRAVTGRFPSVVNGRCIGYESKLEYDYFLRLEFDPTVKSYEEQPVQIPGVVNGREVTYVLDCLVFFNTDRCPLLVEVKSEEELEEKAETLEKKFSHAHAYAQKNNFDFTVVTERQIYDTALENYKLLYRFARPPVQLAEKRQQIIELLRSYDQIALGQLLYLISDQKQIQAAYQPIVWHMIFSREIETDLTVKMEYSSELRLSHGG</sequence>
<gene>
    <name evidence="2" type="ORF">SAMN02745165_01723</name>
</gene>
<dbReference type="GO" id="GO:0003676">
    <property type="term" value="F:nucleic acid binding"/>
    <property type="evidence" value="ECO:0007669"/>
    <property type="project" value="InterPro"/>
</dbReference>
<evidence type="ECO:0000313" key="2">
    <source>
        <dbReference type="EMBL" id="SHJ18269.1"/>
    </source>
</evidence>
<keyword evidence="2" id="KW-0255">Endonuclease</keyword>
<evidence type="ECO:0000313" key="3">
    <source>
        <dbReference type="Proteomes" id="UP000184171"/>
    </source>
</evidence>
<dbReference type="Pfam" id="PF08722">
    <property type="entry name" value="Tn7_TnsA-like_N"/>
    <property type="match status" value="1"/>
</dbReference>
<keyword evidence="2" id="KW-0540">Nuclease</keyword>
<dbReference type="AlphaFoldDB" id="A0A1M6H814"/>
<dbReference type="STRING" id="1122189.SAMN02745165_01723"/>
<evidence type="ECO:0000259" key="1">
    <source>
        <dbReference type="Pfam" id="PF08722"/>
    </source>
</evidence>
<feature type="domain" description="TnsA endonuclease N-terminal" evidence="1">
    <location>
        <begin position="43"/>
        <end position="122"/>
    </location>
</feature>
<dbReference type="OrthoDB" id="881413at2"/>
<dbReference type="EMBL" id="FQZT01000005">
    <property type="protein sequence ID" value="SHJ18269.1"/>
    <property type="molecule type" value="Genomic_DNA"/>
</dbReference>